<sequence length="112" mass="13017">MNLHSRILVPLLAIAALGAVYAPPAEARAWVGISVGIAPPAPRHERVIVRRGYVRAPGYWRWAPRRHAYAWRAGYWMRARPGWRWVAPRWVPRGPHWVFRAGYWTRLGHVRP</sequence>
<proteinExistence type="predicted"/>
<protein>
    <submittedName>
        <fullName evidence="1">Uncharacterized protein</fullName>
    </submittedName>
</protein>
<dbReference type="EMBL" id="AUZZ01001636">
    <property type="protein sequence ID" value="EQD63357.1"/>
    <property type="molecule type" value="Genomic_DNA"/>
</dbReference>
<accession>T1B0K3</accession>
<evidence type="ECO:0000313" key="1">
    <source>
        <dbReference type="EMBL" id="EQD63357.1"/>
    </source>
</evidence>
<gene>
    <name evidence="1" type="ORF">B2A_02389</name>
</gene>
<reference evidence="1" key="2">
    <citation type="journal article" date="2014" name="ISME J.">
        <title>Microbial stratification in low pH oxic and suboxic macroscopic growths along an acid mine drainage.</title>
        <authorList>
            <person name="Mendez-Garcia C."/>
            <person name="Mesa V."/>
            <person name="Sprenger R.R."/>
            <person name="Richter M."/>
            <person name="Diez M.S."/>
            <person name="Solano J."/>
            <person name="Bargiela R."/>
            <person name="Golyshina O.V."/>
            <person name="Manteca A."/>
            <person name="Ramos J.L."/>
            <person name="Gallego J.R."/>
            <person name="Llorente I."/>
            <person name="Martins Dos Santos V.A."/>
            <person name="Jensen O.N."/>
            <person name="Pelaez A.I."/>
            <person name="Sanchez J."/>
            <person name="Ferrer M."/>
        </authorList>
    </citation>
    <scope>NUCLEOTIDE SEQUENCE</scope>
</reference>
<dbReference type="Pfam" id="PF12779">
    <property type="entry name" value="WXXGXW"/>
    <property type="match status" value="1"/>
</dbReference>
<reference evidence="1" key="1">
    <citation type="submission" date="2013-08" db="EMBL/GenBank/DDBJ databases">
        <authorList>
            <person name="Mendez C."/>
            <person name="Richter M."/>
            <person name="Ferrer M."/>
            <person name="Sanchez J."/>
        </authorList>
    </citation>
    <scope>NUCLEOTIDE SEQUENCE</scope>
</reference>
<dbReference type="InterPro" id="IPR024447">
    <property type="entry name" value="YXWGXW_rpt"/>
</dbReference>
<dbReference type="AlphaFoldDB" id="T1B0K3"/>
<organism evidence="1">
    <name type="scientific">mine drainage metagenome</name>
    <dbReference type="NCBI Taxonomy" id="410659"/>
    <lineage>
        <taxon>unclassified sequences</taxon>
        <taxon>metagenomes</taxon>
        <taxon>ecological metagenomes</taxon>
    </lineage>
</organism>
<name>T1B0K3_9ZZZZ</name>
<comment type="caution">
    <text evidence="1">The sequence shown here is derived from an EMBL/GenBank/DDBJ whole genome shotgun (WGS) entry which is preliminary data.</text>
</comment>